<sequence>MIASLAMYDWPHQQHHWDRLWDHLRDAIRARGIDAPDALTRHGSLWDHWQSSDLVLGQSCGMPYRTRLHGKVALVGALDHGLPDAPPGWYNSVLVVHRDAAGHLADFSDRTLAYNGQDSESGWAAPQAAAADAGFRFTRSLHTGAHRASLRAVAERRADIAAIDAETWRLACRSLPGTTGRLRVIGTTRPTPGLPLIAARSHDPDRLAEAVESALAAAEPSTLDALHIRGFVRIPAADYLAVPIPAPPSQDVPAA</sequence>
<name>A0A316GAF6_9RHOB</name>
<reference evidence="1 2" key="1">
    <citation type="submission" date="2018-05" db="EMBL/GenBank/DDBJ databases">
        <title>Genomic Encyclopedia of Type Strains, Phase IV (KMG-IV): sequencing the most valuable type-strain genomes for metagenomic binning, comparative biology and taxonomic classification.</title>
        <authorList>
            <person name="Goeker M."/>
        </authorList>
    </citation>
    <scope>NUCLEOTIDE SEQUENCE [LARGE SCALE GENOMIC DNA]</scope>
    <source>
        <strain evidence="1 2">DSM 103371</strain>
    </source>
</reference>
<dbReference type="Gene3D" id="3.40.190.10">
    <property type="entry name" value="Periplasmic binding protein-like II"/>
    <property type="match status" value="2"/>
</dbReference>
<dbReference type="Proteomes" id="UP000245390">
    <property type="component" value="Unassembled WGS sequence"/>
</dbReference>
<gene>
    <name evidence="1" type="ORF">C8D95_103232</name>
</gene>
<protein>
    <submittedName>
        <fullName evidence="1">Phosphonate ABC transporter substrate-binding protein</fullName>
    </submittedName>
</protein>
<comment type="caution">
    <text evidence="1">The sequence shown here is derived from an EMBL/GenBank/DDBJ whole genome shotgun (WGS) entry which is preliminary data.</text>
</comment>
<dbReference type="RefSeq" id="WP_109758747.1">
    <property type="nucleotide sequence ID" value="NZ_CP034588.1"/>
</dbReference>
<accession>A0A316GAF6</accession>
<keyword evidence="2" id="KW-1185">Reference proteome</keyword>
<dbReference type="KEGG" id="salo:EF888_09375"/>
<proteinExistence type="predicted"/>
<evidence type="ECO:0000313" key="2">
    <source>
        <dbReference type="Proteomes" id="UP000245390"/>
    </source>
</evidence>
<dbReference type="OrthoDB" id="7353682at2"/>
<dbReference type="PANTHER" id="PTHR35841:SF1">
    <property type="entry name" value="PHOSPHONATES-BINDING PERIPLASMIC PROTEIN"/>
    <property type="match status" value="1"/>
</dbReference>
<dbReference type="SUPFAM" id="SSF53850">
    <property type="entry name" value="Periplasmic binding protein-like II"/>
    <property type="match status" value="1"/>
</dbReference>
<evidence type="ECO:0000313" key="1">
    <source>
        <dbReference type="EMBL" id="PWK56996.1"/>
    </source>
</evidence>
<dbReference type="EMBL" id="QGGV01000003">
    <property type="protein sequence ID" value="PWK56996.1"/>
    <property type="molecule type" value="Genomic_DNA"/>
</dbReference>
<organism evidence="1 2">
    <name type="scientific">Silicimonas algicola</name>
    <dbReference type="NCBI Taxonomy" id="1826607"/>
    <lineage>
        <taxon>Bacteria</taxon>
        <taxon>Pseudomonadati</taxon>
        <taxon>Pseudomonadota</taxon>
        <taxon>Alphaproteobacteria</taxon>
        <taxon>Rhodobacterales</taxon>
        <taxon>Paracoccaceae</taxon>
    </lineage>
</organism>
<dbReference type="AlphaFoldDB" id="A0A316GAF6"/>
<dbReference type="PANTHER" id="PTHR35841">
    <property type="entry name" value="PHOSPHONATES-BINDING PERIPLASMIC PROTEIN"/>
    <property type="match status" value="1"/>
</dbReference>
<dbReference type="Pfam" id="PF12974">
    <property type="entry name" value="Phosphonate-bd"/>
    <property type="match status" value="1"/>
</dbReference>